<evidence type="ECO:0000256" key="10">
    <source>
        <dbReference type="SAM" id="SignalP"/>
    </source>
</evidence>
<dbReference type="Proteomes" id="UP000243498">
    <property type="component" value="Unassembled WGS sequence"/>
</dbReference>
<dbReference type="STRING" id="1081105.A0A167JR49"/>
<sequence length="185" mass="20155">MSFSSALVIAFSIALSILHMRATEGATPILPFTMRLQYHSVDEKSVAAARLDPWQTLPEFAAAMYITGRKGALATSSWRARWVLGHESSGVVVEAGAKVRNVKVGDRVAIEPGVPCRRCIHCRSGYYNLCVFAATPPHDGTLQKYYIVACDFVYPIPEHMTAEDGAVQVNKVADLRAGQTVLVFG</sequence>
<comment type="cofactor">
    <cofactor evidence="1">
        <name>Zn(2+)</name>
        <dbReference type="ChEBI" id="CHEBI:29105"/>
    </cofactor>
</comment>
<reference evidence="12 13" key="1">
    <citation type="journal article" date="2016" name="Genome Biol. Evol.">
        <title>Divergent and convergent evolution of fungal pathogenicity.</title>
        <authorList>
            <person name="Shang Y."/>
            <person name="Xiao G."/>
            <person name="Zheng P."/>
            <person name="Cen K."/>
            <person name="Zhan S."/>
            <person name="Wang C."/>
        </authorList>
    </citation>
    <scope>NUCLEOTIDE SEQUENCE [LARGE SCALE GENOMIC DNA]</scope>
    <source>
        <strain evidence="12 13">RCEF 4871</strain>
    </source>
</reference>
<feature type="signal peptide" evidence="10">
    <location>
        <begin position="1"/>
        <end position="25"/>
    </location>
</feature>
<evidence type="ECO:0000313" key="13">
    <source>
        <dbReference type="Proteomes" id="UP000243498"/>
    </source>
</evidence>
<dbReference type="EC" id="1.1.1.9" evidence="8"/>
<dbReference type="GO" id="GO:0008270">
    <property type="term" value="F:zinc ion binding"/>
    <property type="evidence" value="ECO:0007669"/>
    <property type="project" value="InterPro"/>
</dbReference>
<evidence type="ECO:0000313" key="12">
    <source>
        <dbReference type="EMBL" id="OAA50631.1"/>
    </source>
</evidence>
<comment type="similarity">
    <text evidence="2">Belongs to the zinc-containing alcohol dehydrogenase family.</text>
</comment>
<gene>
    <name evidence="12" type="ORF">NOR_01081</name>
</gene>
<dbReference type="GO" id="GO:0046526">
    <property type="term" value="F:D-xylulose reductase activity"/>
    <property type="evidence" value="ECO:0007669"/>
    <property type="project" value="UniProtKB-EC"/>
</dbReference>
<protein>
    <recommendedName>
        <fullName evidence="8">D-xylulose reductase</fullName>
        <ecNumber evidence="8">1.1.1.9</ecNumber>
    </recommendedName>
    <alternativeName>
        <fullName evidence="9">Xylitol dehydrogenase A</fullName>
    </alternativeName>
</protein>
<feature type="chain" id="PRO_5007888979" description="D-xylulose reductase" evidence="10">
    <location>
        <begin position="26"/>
        <end position="185"/>
    </location>
</feature>
<dbReference type="PROSITE" id="PS00059">
    <property type="entry name" value="ADH_ZINC"/>
    <property type="match status" value="1"/>
</dbReference>
<comment type="pathway">
    <text evidence="7">Carbohydrate degradation; L-arabinose degradation via L-arabinitol; D-xylulose 5-phosphate from L-arabinose (fungal route): step 4/5.</text>
</comment>
<evidence type="ECO:0000256" key="2">
    <source>
        <dbReference type="ARBA" id="ARBA00008072"/>
    </source>
</evidence>
<dbReference type="EMBL" id="AZHC01000002">
    <property type="protein sequence ID" value="OAA50631.1"/>
    <property type="molecule type" value="Genomic_DNA"/>
</dbReference>
<dbReference type="PANTHER" id="PTHR43161:SF9">
    <property type="entry name" value="SORBITOL DEHYDROGENASE"/>
    <property type="match status" value="1"/>
</dbReference>
<evidence type="ECO:0000256" key="8">
    <source>
        <dbReference type="ARBA" id="ARBA00026119"/>
    </source>
</evidence>
<dbReference type="GO" id="GO:0003939">
    <property type="term" value="F:L-iditol 2-dehydrogenase (NAD+) activity"/>
    <property type="evidence" value="ECO:0007669"/>
    <property type="project" value="TreeGrafter"/>
</dbReference>
<dbReference type="Gene3D" id="3.90.180.10">
    <property type="entry name" value="Medium-chain alcohol dehydrogenases, catalytic domain"/>
    <property type="match status" value="1"/>
</dbReference>
<name>A0A167JR49_METRR</name>
<evidence type="ECO:0000256" key="4">
    <source>
        <dbReference type="ARBA" id="ARBA00022833"/>
    </source>
</evidence>
<evidence type="ECO:0000259" key="11">
    <source>
        <dbReference type="Pfam" id="PF08240"/>
    </source>
</evidence>
<dbReference type="InterPro" id="IPR013154">
    <property type="entry name" value="ADH-like_N"/>
</dbReference>
<dbReference type="PANTHER" id="PTHR43161">
    <property type="entry name" value="SORBITOL DEHYDROGENASE"/>
    <property type="match status" value="1"/>
</dbReference>
<dbReference type="Gene3D" id="3.40.50.720">
    <property type="entry name" value="NAD(P)-binding Rossmann-like Domain"/>
    <property type="match status" value="1"/>
</dbReference>
<evidence type="ECO:0000256" key="1">
    <source>
        <dbReference type="ARBA" id="ARBA00001947"/>
    </source>
</evidence>
<evidence type="ECO:0000256" key="3">
    <source>
        <dbReference type="ARBA" id="ARBA00022723"/>
    </source>
</evidence>
<dbReference type="InterPro" id="IPR011032">
    <property type="entry name" value="GroES-like_sf"/>
</dbReference>
<evidence type="ECO:0000256" key="7">
    <source>
        <dbReference type="ARBA" id="ARBA00025713"/>
    </source>
</evidence>
<comment type="caution">
    <text evidence="12">The sequence shown here is derived from an EMBL/GenBank/DDBJ whole genome shotgun (WGS) entry which is preliminary data.</text>
</comment>
<keyword evidence="5" id="KW-0560">Oxidoreductase</keyword>
<dbReference type="SUPFAM" id="SSF50129">
    <property type="entry name" value="GroES-like"/>
    <property type="match status" value="1"/>
</dbReference>
<accession>A0A167JR49</accession>
<comment type="function">
    <text evidence="6">Xylitol dehydrogenase which catalyzes the conversion of xylitol to D-xylulose. Xylose is a major component of hemicelluloses such as xylan. Most fungi utilize D-xylose via three enzymatic reactions, xylose reductase (XR), xylitol dehydrogenase (XDH), and xylulokinase, to form xylulose 5-phosphate, which enters pentose phosphate pathway.</text>
</comment>
<dbReference type="GO" id="GO:0006062">
    <property type="term" value="P:sorbitol catabolic process"/>
    <property type="evidence" value="ECO:0007669"/>
    <property type="project" value="TreeGrafter"/>
</dbReference>
<feature type="domain" description="Alcohol dehydrogenase-like N-terminal" evidence="11">
    <location>
        <begin position="79"/>
        <end position="158"/>
    </location>
</feature>
<keyword evidence="4" id="KW-0862">Zinc</keyword>
<organism evidence="12 13">
    <name type="scientific">Metarhizium rileyi (strain RCEF 4871)</name>
    <name type="common">Nomuraea rileyi</name>
    <dbReference type="NCBI Taxonomy" id="1649241"/>
    <lineage>
        <taxon>Eukaryota</taxon>
        <taxon>Fungi</taxon>
        <taxon>Dikarya</taxon>
        <taxon>Ascomycota</taxon>
        <taxon>Pezizomycotina</taxon>
        <taxon>Sordariomycetes</taxon>
        <taxon>Hypocreomycetidae</taxon>
        <taxon>Hypocreales</taxon>
        <taxon>Clavicipitaceae</taxon>
        <taxon>Metarhizium</taxon>
    </lineage>
</organism>
<evidence type="ECO:0000256" key="6">
    <source>
        <dbReference type="ARBA" id="ARBA00024843"/>
    </source>
</evidence>
<keyword evidence="3" id="KW-0479">Metal-binding</keyword>
<dbReference type="InterPro" id="IPR002328">
    <property type="entry name" value="ADH_Zn_CS"/>
</dbReference>
<evidence type="ECO:0000256" key="9">
    <source>
        <dbReference type="ARBA" id="ARBA00030139"/>
    </source>
</evidence>
<dbReference type="Pfam" id="PF08240">
    <property type="entry name" value="ADH_N"/>
    <property type="match status" value="1"/>
</dbReference>
<dbReference type="OrthoDB" id="3941538at2759"/>
<keyword evidence="10" id="KW-0732">Signal</keyword>
<keyword evidence="13" id="KW-1185">Reference proteome</keyword>
<dbReference type="AlphaFoldDB" id="A0A167JR49"/>
<proteinExistence type="inferred from homology"/>
<evidence type="ECO:0000256" key="5">
    <source>
        <dbReference type="ARBA" id="ARBA00023002"/>
    </source>
</evidence>